<evidence type="ECO:0000313" key="4">
    <source>
        <dbReference type="Proteomes" id="UP000315750"/>
    </source>
</evidence>
<dbReference type="AlphaFoldDB" id="A0A518AK07"/>
<dbReference type="InterPro" id="IPR049712">
    <property type="entry name" value="Poly_export"/>
</dbReference>
<dbReference type="Gene3D" id="3.10.560.10">
    <property type="entry name" value="Outer membrane lipoprotein wza domain like"/>
    <property type="match status" value="1"/>
</dbReference>
<evidence type="ECO:0000259" key="2">
    <source>
        <dbReference type="Pfam" id="PF02563"/>
    </source>
</evidence>
<evidence type="ECO:0000256" key="1">
    <source>
        <dbReference type="ARBA" id="ARBA00022729"/>
    </source>
</evidence>
<accession>A0A518AK07</accession>
<feature type="domain" description="Polysaccharide export protein N-terminal" evidence="2">
    <location>
        <begin position="170"/>
        <end position="225"/>
    </location>
</feature>
<protein>
    <submittedName>
        <fullName evidence="3">Polysaccharide biosynthesis/export protein</fullName>
    </submittedName>
</protein>
<dbReference type="Pfam" id="PF02563">
    <property type="entry name" value="Poly_export"/>
    <property type="match status" value="1"/>
</dbReference>
<dbReference type="GO" id="GO:0015159">
    <property type="term" value="F:polysaccharide transmembrane transporter activity"/>
    <property type="evidence" value="ECO:0007669"/>
    <property type="project" value="InterPro"/>
</dbReference>
<dbReference type="PANTHER" id="PTHR33619">
    <property type="entry name" value="POLYSACCHARIDE EXPORT PROTEIN GFCE-RELATED"/>
    <property type="match status" value="1"/>
</dbReference>
<gene>
    <name evidence="3" type="ORF">Pan181_12450</name>
</gene>
<dbReference type="PANTHER" id="PTHR33619:SF3">
    <property type="entry name" value="POLYSACCHARIDE EXPORT PROTEIN GFCE-RELATED"/>
    <property type="match status" value="1"/>
</dbReference>
<name>A0A518AK07_9BACT</name>
<dbReference type="InterPro" id="IPR003715">
    <property type="entry name" value="Poly_export_N"/>
</dbReference>
<organism evidence="3 4">
    <name type="scientific">Aeoliella mucimassa</name>
    <dbReference type="NCBI Taxonomy" id="2527972"/>
    <lineage>
        <taxon>Bacteria</taxon>
        <taxon>Pseudomonadati</taxon>
        <taxon>Planctomycetota</taxon>
        <taxon>Planctomycetia</taxon>
        <taxon>Pirellulales</taxon>
        <taxon>Lacipirellulaceae</taxon>
        <taxon>Aeoliella</taxon>
    </lineage>
</organism>
<evidence type="ECO:0000313" key="3">
    <source>
        <dbReference type="EMBL" id="QDU55059.1"/>
    </source>
</evidence>
<dbReference type="OrthoDB" id="279464at2"/>
<reference evidence="3 4" key="1">
    <citation type="submission" date="2019-02" db="EMBL/GenBank/DDBJ databases">
        <title>Deep-cultivation of Planctomycetes and their phenomic and genomic characterization uncovers novel biology.</title>
        <authorList>
            <person name="Wiegand S."/>
            <person name="Jogler M."/>
            <person name="Boedeker C."/>
            <person name="Pinto D."/>
            <person name="Vollmers J."/>
            <person name="Rivas-Marin E."/>
            <person name="Kohn T."/>
            <person name="Peeters S.H."/>
            <person name="Heuer A."/>
            <person name="Rast P."/>
            <person name="Oberbeckmann S."/>
            <person name="Bunk B."/>
            <person name="Jeske O."/>
            <person name="Meyerdierks A."/>
            <person name="Storesund J.E."/>
            <person name="Kallscheuer N."/>
            <person name="Luecker S."/>
            <person name="Lage O.M."/>
            <person name="Pohl T."/>
            <person name="Merkel B.J."/>
            <person name="Hornburger P."/>
            <person name="Mueller R.-W."/>
            <person name="Bruemmer F."/>
            <person name="Labrenz M."/>
            <person name="Spormann A.M."/>
            <person name="Op den Camp H."/>
            <person name="Overmann J."/>
            <person name="Amann R."/>
            <person name="Jetten M.S.M."/>
            <person name="Mascher T."/>
            <person name="Medema M.H."/>
            <person name="Devos D.P."/>
            <person name="Kaster A.-K."/>
            <person name="Ovreas L."/>
            <person name="Rohde M."/>
            <person name="Galperin M.Y."/>
            <person name="Jogler C."/>
        </authorList>
    </citation>
    <scope>NUCLEOTIDE SEQUENCE [LARGE SCALE GENOMIC DNA]</scope>
    <source>
        <strain evidence="3 4">Pan181</strain>
    </source>
</reference>
<keyword evidence="1" id="KW-0732">Signal</keyword>
<keyword evidence="4" id="KW-1185">Reference proteome</keyword>
<dbReference type="Proteomes" id="UP000315750">
    <property type="component" value="Chromosome"/>
</dbReference>
<dbReference type="PROSITE" id="PS51257">
    <property type="entry name" value="PROKAR_LIPOPROTEIN"/>
    <property type="match status" value="1"/>
</dbReference>
<sequence>MADRSMQSHRKSWGLLLVMLLMSFGQGCSLMHKPFPKQLPPPSVPPTIPRELSKATIPDYVIEPPDVLAVSAISLVPKHPYHLRPMDTLIIQASGIPEEAPIGGEYRVGLDGKLVIGFDYDNVLGPNGDKVYQPIQAAGRSIEEVREELLARMADFREPNLWITLSSIASQQEVQGEHLVAADGRITLGSYGRVCVVGMTIDDAKQAIEAHLSSSFEDPKVSVDVFGFNSKVYYIITQGAGLGDQVFRLPVKGNETALDALSEIQGLSSTSSIRMWVARPGGNEQGGDQIMPIDWLGITQRGDVATNYQLMPGDRLYVAEDKLVAIDTALGKIISPVERIFGVTLLGTQTGNAFATYGTRNGSNF</sequence>
<proteinExistence type="predicted"/>
<dbReference type="EMBL" id="CP036278">
    <property type="protein sequence ID" value="QDU55059.1"/>
    <property type="molecule type" value="Genomic_DNA"/>
</dbReference>
<dbReference type="Gene3D" id="3.30.1950.10">
    <property type="entry name" value="wza like domain"/>
    <property type="match status" value="1"/>
</dbReference>
<dbReference type="KEGG" id="amuc:Pan181_12450"/>